<dbReference type="Proteomes" id="UP001610563">
    <property type="component" value="Unassembled WGS sequence"/>
</dbReference>
<proteinExistence type="predicted"/>
<keyword evidence="2" id="KW-1185">Reference proteome</keyword>
<organism evidence="1 2">
    <name type="scientific">Aspergillus keveii</name>
    <dbReference type="NCBI Taxonomy" id="714993"/>
    <lineage>
        <taxon>Eukaryota</taxon>
        <taxon>Fungi</taxon>
        <taxon>Dikarya</taxon>
        <taxon>Ascomycota</taxon>
        <taxon>Pezizomycotina</taxon>
        <taxon>Eurotiomycetes</taxon>
        <taxon>Eurotiomycetidae</taxon>
        <taxon>Eurotiales</taxon>
        <taxon>Aspergillaceae</taxon>
        <taxon>Aspergillus</taxon>
        <taxon>Aspergillus subgen. Nidulantes</taxon>
    </lineage>
</organism>
<protein>
    <submittedName>
        <fullName evidence="1">Uncharacterized protein</fullName>
    </submittedName>
</protein>
<evidence type="ECO:0000313" key="1">
    <source>
        <dbReference type="EMBL" id="KAL2793786.1"/>
    </source>
</evidence>
<name>A0ABR4G456_9EURO</name>
<gene>
    <name evidence="1" type="ORF">BJX66DRAFT_219933</name>
</gene>
<evidence type="ECO:0000313" key="2">
    <source>
        <dbReference type="Proteomes" id="UP001610563"/>
    </source>
</evidence>
<reference evidence="1 2" key="1">
    <citation type="submission" date="2024-07" db="EMBL/GenBank/DDBJ databases">
        <title>Section-level genome sequencing and comparative genomics of Aspergillus sections Usti and Cavernicolus.</title>
        <authorList>
            <consortium name="Lawrence Berkeley National Laboratory"/>
            <person name="Nybo J.L."/>
            <person name="Vesth T.C."/>
            <person name="Theobald S."/>
            <person name="Frisvad J.C."/>
            <person name="Larsen T.O."/>
            <person name="Kjaerboelling I."/>
            <person name="Rothschild-Mancinelli K."/>
            <person name="Lyhne E.K."/>
            <person name="Kogle M.E."/>
            <person name="Barry K."/>
            <person name="Clum A."/>
            <person name="Na H."/>
            <person name="Ledsgaard L."/>
            <person name="Lin J."/>
            <person name="Lipzen A."/>
            <person name="Kuo A."/>
            <person name="Riley R."/>
            <person name="Mondo S."/>
            <person name="Labutti K."/>
            <person name="Haridas S."/>
            <person name="Pangalinan J."/>
            <person name="Salamov A.A."/>
            <person name="Simmons B.A."/>
            <person name="Magnuson J.K."/>
            <person name="Chen J."/>
            <person name="Drula E."/>
            <person name="Henrissat B."/>
            <person name="Wiebenga A."/>
            <person name="Lubbers R.J."/>
            <person name="Gomes A.C."/>
            <person name="Makela M.R."/>
            <person name="Stajich J."/>
            <person name="Grigoriev I.V."/>
            <person name="Mortensen U.H."/>
            <person name="De Vries R.P."/>
            <person name="Baker S.E."/>
            <person name="Andersen M.R."/>
        </authorList>
    </citation>
    <scope>NUCLEOTIDE SEQUENCE [LARGE SCALE GENOMIC DNA]</scope>
    <source>
        <strain evidence="1 2">CBS 209.92</strain>
    </source>
</reference>
<accession>A0ABR4G456</accession>
<dbReference type="EMBL" id="JBFTWV010000053">
    <property type="protein sequence ID" value="KAL2793786.1"/>
    <property type="molecule type" value="Genomic_DNA"/>
</dbReference>
<comment type="caution">
    <text evidence="1">The sequence shown here is derived from an EMBL/GenBank/DDBJ whole genome shotgun (WGS) entry which is preliminary data.</text>
</comment>
<sequence length="61" mass="6824">MWSTSAGLDRFLPWYPQVLVLLSFIGVRSNDLLFVNAMNIAVLMALHPTYADCRSCSSFLA</sequence>